<reference evidence="8" key="2">
    <citation type="submission" date="2025-08" db="UniProtKB">
        <authorList>
            <consortium name="Ensembl"/>
        </authorList>
    </citation>
    <scope>IDENTIFICATION</scope>
</reference>
<dbReference type="GO" id="GO:0005179">
    <property type="term" value="F:hormone activity"/>
    <property type="evidence" value="ECO:0007669"/>
    <property type="project" value="UniProtKB-KW"/>
</dbReference>
<evidence type="ECO:0000256" key="1">
    <source>
        <dbReference type="ARBA" id="ARBA00004613"/>
    </source>
</evidence>
<gene>
    <name evidence="8" type="primary">thpo</name>
</gene>
<dbReference type="SUPFAM" id="SSF47266">
    <property type="entry name" value="4-helical cytokines"/>
    <property type="match status" value="1"/>
</dbReference>
<proteinExistence type="inferred from homology"/>
<organism evidence="8 9">
    <name type="scientific">Echeneis naucrates</name>
    <name type="common">Live sharksucker</name>
    <dbReference type="NCBI Taxonomy" id="173247"/>
    <lineage>
        <taxon>Eukaryota</taxon>
        <taxon>Metazoa</taxon>
        <taxon>Chordata</taxon>
        <taxon>Craniata</taxon>
        <taxon>Vertebrata</taxon>
        <taxon>Euteleostomi</taxon>
        <taxon>Actinopterygii</taxon>
        <taxon>Neopterygii</taxon>
        <taxon>Teleostei</taxon>
        <taxon>Neoteleostei</taxon>
        <taxon>Acanthomorphata</taxon>
        <taxon>Carangaria</taxon>
        <taxon>Carangiformes</taxon>
        <taxon>Echeneidae</taxon>
        <taxon>Echeneis</taxon>
    </lineage>
</organism>
<sequence>MACSRLMLLLIGVISSHLPEVHSRPVDFWCRTQARGNMQQMIEDLRKAAARCDSLPSPVQLPSVKMNVALWGRKTTQHKRAELVGTIRAFQDGVQEARVNVTSQCQTSVLEKLEHRIRNDLLILNSSHIQTDTVTSPPARADFSSQTNKLSEVLKQYELLLKGKLNHFAIDVHDIICREDRTTNVTER</sequence>
<dbReference type="Ensembl" id="ENSENLT00000026158.1">
    <property type="protein sequence ID" value="ENSENLP00000025355.1"/>
    <property type="gene ID" value="ENSENLG00000011429.1"/>
</dbReference>
<evidence type="ECO:0000256" key="7">
    <source>
        <dbReference type="SAM" id="SignalP"/>
    </source>
</evidence>
<dbReference type="InParanoid" id="A0A665V106"/>
<evidence type="ECO:0000256" key="3">
    <source>
        <dbReference type="ARBA" id="ARBA00022525"/>
    </source>
</evidence>
<evidence type="ECO:0000313" key="9">
    <source>
        <dbReference type="Proteomes" id="UP000472264"/>
    </source>
</evidence>
<feature type="chain" id="PRO_5025458952" evidence="7">
    <location>
        <begin position="24"/>
        <end position="188"/>
    </location>
</feature>
<evidence type="ECO:0000256" key="6">
    <source>
        <dbReference type="ARBA" id="ARBA00023157"/>
    </source>
</evidence>
<dbReference type="InterPro" id="IPR001323">
    <property type="entry name" value="EPO_TPO"/>
</dbReference>
<dbReference type="Proteomes" id="UP000472264">
    <property type="component" value="Chromosome 13"/>
</dbReference>
<evidence type="ECO:0000313" key="8">
    <source>
        <dbReference type="Ensembl" id="ENSENLP00000025355.1"/>
    </source>
</evidence>
<dbReference type="PANTHER" id="PTHR10560">
    <property type="entry name" value="THROMBOPOIETIN"/>
    <property type="match status" value="1"/>
</dbReference>
<dbReference type="Pfam" id="PF00758">
    <property type="entry name" value="EPO_TPO"/>
    <property type="match status" value="1"/>
</dbReference>
<evidence type="ECO:0000256" key="4">
    <source>
        <dbReference type="ARBA" id="ARBA00022702"/>
    </source>
</evidence>
<comment type="subcellular location">
    <subcellularLocation>
        <location evidence="1">Secreted</location>
    </subcellularLocation>
</comment>
<dbReference type="OMA" id="NDIRRDM"/>
<keyword evidence="4" id="KW-0372">Hormone</keyword>
<dbReference type="GO" id="GO:0008283">
    <property type="term" value="P:cell population proliferation"/>
    <property type="evidence" value="ECO:0007669"/>
    <property type="project" value="InterPro"/>
</dbReference>
<reference evidence="8" key="3">
    <citation type="submission" date="2025-09" db="UniProtKB">
        <authorList>
            <consortium name="Ensembl"/>
        </authorList>
    </citation>
    <scope>IDENTIFICATION</scope>
</reference>
<dbReference type="InterPro" id="IPR009079">
    <property type="entry name" value="4_helix_cytokine-like_core"/>
</dbReference>
<evidence type="ECO:0000256" key="5">
    <source>
        <dbReference type="ARBA" id="ARBA00022729"/>
    </source>
</evidence>
<dbReference type="GO" id="GO:0005576">
    <property type="term" value="C:extracellular region"/>
    <property type="evidence" value="ECO:0007669"/>
    <property type="project" value="UniProtKB-SubCell"/>
</dbReference>
<accession>A0A665V106</accession>
<keyword evidence="9" id="KW-1185">Reference proteome</keyword>
<dbReference type="AlphaFoldDB" id="A0A665V106"/>
<feature type="signal peptide" evidence="7">
    <location>
        <begin position="1"/>
        <end position="23"/>
    </location>
</feature>
<evidence type="ECO:0000256" key="2">
    <source>
        <dbReference type="ARBA" id="ARBA00005782"/>
    </source>
</evidence>
<keyword evidence="6" id="KW-1015">Disulfide bond</keyword>
<keyword evidence="3" id="KW-0964">Secreted</keyword>
<comment type="similarity">
    <text evidence="2">Belongs to the EPO/TPO family.</text>
</comment>
<name>A0A665V106_ECHNA</name>
<keyword evidence="5 7" id="KW-0732">Signal</keyword>
<reference evidence="8" key="1">
    <citation type="submission" date="2021-04" db="EMBL/GenBank/DDBJ databases">
        <authorList>
            <consortium name="Wellcome Sanger Institute Data Sharing"/>
        </authorList>
    </citation>
    <scope>NUCLEOTIDE SEQUENCE [LARGE SCALE GENOMIC DNA]</scope>
</reference>
<dbReference type="PANTHER" id="PTHR10560:SF0">
    <property type="entry name" value="THROMBOPOIETIN"/>
    <property type="match status" value="1"/>
</dbReference>
<protein>
    <submittedName>
        <fullName evidence="8">Uncharacterized LOC115052913</fullName>
    </submittedName>
</protein>
<dbReference type="GO" id="GO:0005125">
    <property type="term" value="F:cytokine activity"/>
    <property type="evidence" value="ECO:0007669"/>
    <property type="project" value="InterPro"/>
</dbReference>
<dbReference type="InterPro" id="IPR003978">
    <property type="entry name" value="Thrombopoietin"/>
</dbReference>
<dbReference type="Gene3D" id="1.20.1250.10">
    <property type="match status" value="1"/>
</dbReference>